<gene>
    <name evidence="2" type="ORF">Agabi119p4_10678</name>
</gene>
<reference evidence="2 3" key="1">
    <citation type="journal article" name="Sci. Rep.">
        <title>Telomere-to-telomere assembled and centromere annotated genomes of the two main subspecies of the button mushroom Agaricus bisporus reveal especially polymorphic chromosome ends.</title>
        <authorList>
            <person name="Sonnenberg A.S.M."/>
            <person name="Sedaghat-Telgerd N."/>
            <person name="Lavrijssen B."/>
            <person name="Ohm R.A."/>
            <person name="Hendrickx P.M."/>
            <person name="Scholtmeijer K."/>
            <person name="Baars J.J.P."/>
            <person name="van Peer A."/>
        </authorList>
    </citation>
    <scope>NUCLEOTIDE SEQUENCE [LARGE SCALE GENOMIC DNA]</scope>
    <source>
        <strain evidence="2 3">H119_p4</strain>
    </source>
</reference>
<accession>A0A8H7C474</accession>
<dbReference type="Gene3D" id="3.30.420.10">
    <property type="entry name" value="Ribonuclease H-like superfamily/Ribonuclease H"/>
    <property type="match status" value="1"/>
</dbReference>
<dbReference type="InterPro" id="IPR036397">
    <property type="entry name" value="RNaseH_sf"/>
</dbReference>
<comment type="caution">
    <text evidence="2">The sequence shown here is derived from an EMBL/GenBank/DDBJ whole genome shotgun (WGS) entry which is preliminary data.</text>
</comment>
<evidence type="ECO:0000313" key="3">
    <source>
        <dbReference type="Proteomes" id="UP000629468"/>
    </source>
</evidence>
<feature type="compositionally biased region" description="Low complexity" evidence="1">
    <location>
        <begin position="153"/>
        <end position="168"/>
    </location>
</feature>
<feature type="region of interest" description="Disordered" evidence="1">
    <location>
        <begin position="150"/>
        <end position="185"/>
    </location>
</feature>
<evidence type="ECO:0000256" key="1">
    <source>
        <dbReference type="SAM" id="MobiDB-lite"/>
    </source>
</evidence>
<dbReference type="SUPFAM" id="SSF53098">
    <property type="entry name" value="Ribonuclease H-like"/>
    <property type="match status" value="1"/>
</dbReference>
<evidence type="ECO:0000313" key="2">
    <source>
        <dbReference type="EMBL" id="KAF7761269.1"/>
    </source>
</evidence>
<protein>
    <submittedName>
        <fullName evidence="2">Uncharacterized protein</fullName>
    </submittedName>
</protein>
<dbReference type="Proteomes" id="UP000629468">
    <property type="component" value="Unassembled WGS sequence"/>
</dbReference>
<name>A0A8H7C474_AGABI</name>
<dbReference type="AlphaFoldDB" id="A0A8H7C474"/>
<proteinExistence type="predicted"/>
<organism evidence="2 3">
    <name type="scientific">Agaricus bisporus var. burnettii</name>
    <dbReference type="NCBI Taxonomy" id="192524"/>
    <lineage>
        <taxon>Eukaryota</taxon>
        <taxon>Fungi</taxon>
        <taxon>Dikarya</taxon>
        <taxon>Basidiomycota</taxon>
        <taxon>Agaricomycotina</taxon>
        <taxon>Agaricomycetes</taxon>
        <taxon>Agaricomycetidae</taxon>
        <taxon>Agaricales</taxon>
        <taxon>Agaricineae</taxon>
        <taxon>Agaricaceae</taxon>
        <taxon>Agaricus</taxon>
    </lineage>
</organism>
<dbReference type="GO" id="GO:0003676">
    <property type="term" value="F:nucleic acid binding"/>
    <property type="evidence" value="ECO:0007669"/>
    <property type="project" value="InterPro"/>
</dbReference>
<sequence length="761" mass="85473">MLHKRLDKNTPERVSQSWENCTLTPEQISYAAKDAFAALQIHDKLITDYQVPSLLPPTVTPGTPVFLFGSDIRTVVAEGRVSSQLGEDFSNGVRVTKHHIMITVTRVHIPGAVISSHQKQNLGSFGAPPFELNCLRSHLRLYSPSEGINLTIPSSPDSHPPNSSSQNPLLAQPPVPSENEGADDQTAVQTEFISVGESLLSDISDYELDSRSVDEFGTDPGSVQVGVEVLGGVPTEWDYTIRSLVLKDVWHLFNMLYLPATHGLRKHFTRELRDAIFIPNEADRHQINCWGATQNPPRRYEELRNSCPEWIRSHCRHVIPPPHILYPLVFQVFKTYGPLIDPNTKQLLFSANVWKVASNILELIRNGFVSDPPGIALYTRIGTDKRANGLPIYRCARGTNATEGGVHTHIRSRLPKFGVSVRHIHASLLDFTLRHNLITGVYNSTGQRYNGHFSIWMTNDIQELLISLQDMFVHPTLITGWVNGNFYARTSEVIGILPIPDDIRERSAMAQYVPVSDSRQQYTFIASMQGTRKPVLPVHTPDEEHFFHELMQSDPSFSPQSGEPHWNEAVRVWNSNAERVGIYYKLVEQLKTYYAKWKARLHIKEALSMTAAQRRPVARQIHDPHRSLLAPAIPAKPLELHRVLGGLSTMIPHPPELSHHLSSTSVVPVATQPVDPGPSQLNHCQQVEMRANQRVASQLHKKMVVAKSRKPRTCKKCAKPECPGKRSVKDCKNLCRDCGKYECRGRNSKRLHLTCLEAAGD</sequence>
<dbReference type="InterPro" id="IPR012337">
    <property type="entry name" value="RNaseH-like_sf"/>
</dbReference>
<dbReference type="EMBL" id="JABXXO010000014">
    <property type="protein sequence ID" value="KAF7761269.1"/>
    <property type="molecule type" value="Genomic_DNA"/>
</dbReference>